<protein>
    <recommendedName>
        <fullName evidence="3">Sce7725 family protein</fullName>
    </recommendedName>
</protein>
<organism evidence="1 2">
    <name type="scientific">Clostridium perfringens F262</name>
    <dbReference type="NCBI Taxonomy" id="883064"/>
    <lineage>
        <taxon>Bacteria</taxon>
        <taxon>Bacillati</taxon>
        <taxon>Bacillota</taxon>
        <taxon>Clostridia</taxon>
        <taxon>Eubacteriales</taxon>
        <taxon>Clostridiaceae</taxon>
        <taxon>Clostridium</taxon>
    </lineage>
</organism>
<evidence type="ECO:0000313" key="1">
    <source>
        <dbReference type="EMBL" id="EIA16002.1"/>
    </source>
</evidence>
<dbReference type="InterPro" id="IPR047727">
    <property type="entry name" value="Sce7725-like"/>
</dbReference>
<evidence type="ECO:0008006" key="3">
    <source>
        <dbReference type="Google" id="ProtNLM"/>
    </source>
</evidence>
<comment type="caution">
    <text evidence="1">The sequence shown here is derived from an EMBL/GenBank/DDBJ whole genome shotgun (WGS) entry which is preliminary data.</text>
</comment>
<gene>
    <name evidence="1" type="ORF">HA1_13122</name>
</gene>
<reference evidence="1 2" key="1">
    <citation type="journal article" date="2012" name="PLoS ONE">
        <title>Genome Sequencing and Analysis of a Type A Clostridium perfringens Isolate from a Case of Bovine Clostridial Abomasitis.</title>
        <authorList>
            <person name="Nowell V.J."/>
            <person name="Kropinski A.M."/>
            <person name="Songer J.G."/>
            <person name="Macinnes J.I."/>
            <person name="Parreira V.R."/>
            <person name="Prescott J.F."/>
        </authorList>
    </citation>
    <scope>NUCLEOTIDE SEQUENCE [LARGE SCALE GENOMIC DNA]</scope>
    <source>
        <strain evidence="1 2">F262</strain>
    </source>
</reference>
<dbReference type="Proteomes" id="UP000005358">
    <property type="component" value="Chromosome"/>
</dbReference>
<dbReference type="AlphaFoldDB" id="A0AAV3F9Q5"/>
<dbReference type="RefSeq" id="WP_003482224.1">
    <property type="nucleotide sequence ID" value="NZ_CM001477.1"/>
</dbReference>
<proteinExistence type="predicted"/>
<accession>A0AAV3F9Q5</accession>
<name>A0AAV3F9Q5_CLOPF</name>
<sequence>MYLPYLRGRQNELLALKELVNNDLIGDKIIPIIEPIKLSSTLISVIKLFNSQKRKLIVIQNPQVGNFEEELNISDKRHLYFDEVNNDNILKGVIATDDFKSNIEKLKVNKIENENIVVILNNYEYIDKYKEEFFKGNIPFYTLIPDNRAFRRRIYANKIILEDYFKKRERNTDYDEEPEFFSADHIEYDMDNFQGFSDYSIIGEEYKESGFAPYAVAIHIVFFNKDKELYVKHFISDSNDSIKDPAKKFSEALKKLIRWKDNLGINTYALEVFENYFEKQQYPGLGVVKKLSLMHHIQLINDYLENED</sequence>
<dbReference type="EMBL" id="AFES01000033">
    <property type="protein sequence ID" value="EIA16002.1"/>
    <property type="molecule type" value="Genomic_DNA"/>
</dbReference>
<dbReference type="NCBIfam" id="NF033831">
    <property type="entry name" value="sce7725_fam"/>
    <property type="match status" value="1"/>
</dbReference>
<evidence type="ECO:0000313" key="2">
    <source>
        <dbReference type="Proteomes" id="UP000005358"/>
    </source>
</evidence>